<gene>
    <name evidence="3" type="ORF">ECRASSUSDP1_LOCUS6139</name>
</gene>
<feature type="region of interest" description="Disordered" evidence="2">
    <location>
        <begin position="979"/>
        <end position="1059"/>
    </location>
</feature>
<feature type="compositionally biased region" description="Basic and acidic residues" evidence="2">
    <location>
        <begin position="208"/>
        <end position="219"/>
    </location>
</feature>
<evidence type="ECO:0000313" key="4">
    <source>
        <dbReference type="Proteomes" id="UP001295684"/>
    </source>
</evidence>
<feature type="compositionally biased region" description="Polar residues" evidence="2">
    <location>
        <begin position="113"/>
        <end position="126"/>
    </location>
</feature>
<feature type="region of interest" description="Disordered" evidence="2">
    <location>
        <begin position="918"/>
        <end position="958"/>
    </location>
</feature>
<proteinExistence type="predicted"/>
<dbReference type="EMBL" id="CAMPGE010005946">
    <property type="protein sequence ID" value="CAI2364792.1"/>
    <property type="molecule type" value="Genomic_DNA"/>
</dbReference>
<keyword evidence="4" id="KW-1185">Reference proteome</keyword>
<feature type="compositionally biased region" description="Polar residues" evidence="2">
    <location>
        <begin position="1024"/>
        <end position="1043"/>
    </location>
</feature>
<evidence type="ECO:0000256" key="2">
    <source>
        <dbReference type="SAM" id="MobiDB-lite"/>
    </source>
</evidence>
<feature type="region of interest" description="Disordered" evidence="2">
    <location>
        <begin position="113"/>
        <end position="145"/>
    </location>
</feature>
<feature type="compositionally biased region" description="Acidic residues" evidence="2">
    <location>
        <begin position="926"/>
        <end position="946"/>
    </location>
</feature>
<feature type="coiled-coil region" evidence="1">
    <location>
        <begin position="597"/>
        <end position="624"/>
    </location>
</feature>
<sequence length="1059" mass="121716">MPPHTSFQNQSLPVDWARRLIAEDPPKYFAFPGSEQNELYINSLRQLHTSRKIRYILTVMQDLLFFESQKVSNEIKTNFLQDIEPFREIIRGNPEFSGLFENIMAVIRAQEPNENPSGLASRNNQAAREKSDSNRGLNGSDGSYRDIHLEQVEQSDREEEKDTCLLKKRDKKFLEKEISENRANSSNIEEEDNHSLNSFDDASEEEERIPQLRPARDPPSEISNLESFDDSEKSIAEIQNSEVQIQRIEDSASANSENEQISNLVPKKAGKTQRTVRQPAKIKLIDLSQSKLTKKQAIESNMKYIELMSKESVFPPDFIYSKLFKIVKQNLKEFFVNPVDLVINSNGNISWPKGGKKTLAYGTYETEGGFYGLNYYATLGVRCNQSSLNPTKGSISSGCTDSNNFWWLLSKVYLNRDLLESAKECLDSFFSAKEYSNNKEEEKGENLTQQKSIDETKFTKLFQNSCHDYNSLMKEDGDLEGLTQEHISQELSYPIPPQHDISLRSQIRFENDENGLNELEDPERFKTLHSEKIDPIQDLITTMKEGFQIEPNADLTTTQPFIKKEDIIKCSEEASNLENQDNDCDIQDQLMIDQNLENEGRDSISKLEQKIEQIKESKIQELQVCLNNLIELNCTGAINDEEFHSELDKILDQLGELYYGQIAIRDGLVDFSKESQCNEPENECLMGEESLRKSQNENLVNSNHPQETELEMLIRHLQVQLISCKSSNLHSFQELKKQTITSKAIEEQHDFIKIQKDFSKSAVKPFKELYWKLFEQCRLLQKDIKPKIRKYRYRYGGWKIAVNAKRKRRNLSMSLLPENLCPNPSSYHKDTPYLSEKSDEINFSKLLECKQDLKKFQQKIEDYSLKMTAKTETQLKKEDSGTPLKIQDPKFPKILKQVTPEKKQPDFFKKEVKVETVQKEEKLEEEKDQEGCQESELGGEEEDFDMGNEGQRIGGVEEERLVREGKNLEEKEVMVKLEDGCEGGRGERQDLAGGGNGEIEGKDTVKIGKSGSFDDKSDEIMDGNQISSKNKQDELCSNNQVVDDSQDVIMEDQDVSAFE</sequence>
<dbReference type="Proteomes" id="UP001295684">
    <property type="component" value="Unassembled WGS sequence"/>
</dbReference>
<organism evidence="3 4">
    <name type="scientific">Euplotes crassus</name>
    <dbReference type="NCBI Taxonomy" id="5936"/>
    <lineage>
        <taxon>Eukaryota</taxon>
        <taxon>Sar</taxon>
        <taxon>Alveolata</taxon>
        <taxon>Ciliophora</taxon>
        <taxon>Intramacronucleata</taxon>
        <taxon>Spirotrichea</taxon>
        <taxon>Hypotrichia</taxon>
        <taxon>Euplotida</taxon>
        <taxon>Euplotidae</taxon>
        <taxon>Moneuplotes</taxon>
    </lineage>
</organism>
<protein>
    <submittedName>
        <fullName evidence="3">Uncharacterized protein</fullName>
    </submittedName>
</protein>
<feature type="region of interest" description="Disordered" evidence="2">
    <location>
        <begin position="249"/>
        <end position="274"/>
    </location>
</feature>
<feature type="compositionally biased region" description="Basic and acidic residues" evidence="2">
    <location>
        <begin position="999"/>
        <end position="1019"/>
    </location>
</feature>
<evidence type="ECO:0000313" key="3">
    <source>
        <dbReference type="EMBL" id="CAI2364792.1"/>
    </source>
</evidence>
<name>A0AAD1UCM4_EUPCR</name>
<feature type="compositionally biased region" description="Polar residues" evidence="2">
    <location>
        <begin position="252"/>
        <end position="263"/>
    </location>
</feature>
<feature type="region of interest" description="Disordered" evidence="2">
    <location>
        <begin position="181"/>
        <end position="231"/>
    </location>
</feature>
<feature type="compositionally biased region" description="Basic and acidic residues" evidence="2">
    <location>
        <begin position="979"/>
        <end position="990"/>
    </location>
</feature>
<keyword evidence="1" id="KW-0175">Coiled coil</keyword>
<feature type="compositionally biased region" description="Acidic residues" evidence="2">
    <location>
        <begin position="1044"/>
        <end position="1059"/>
    </location>
</feature>
<evidence type="ECO:0000256" key="1">
    <source>
        <dbReference type="SAM" id="Coils"/>
    </source>
</evidence>
<reference evidence="3" key="1">
    <citation type="submission" date="2023-07" db="EMBL/GenBank/DDBJ databases">
        <authorList>
            <consortium name="AG Swart"/>
            <person name="Singh M."/>
            <person name="Singh A."/>
            <person name="Seah K."/>
            <person name="Emmerich C."/>
        </authorList>
    </citation>
    <scope>NUCLEOTIDE SEQUENCE</scope>
    <source>
        <strain evidence="3">DP1</strain>
    </source>
</reference>
<dbReference type="AlphaFoldDB" id="A0AAD1UCM4"/>
<comment type="caution">
    <text evidence="3">The sequence shown here is derived from an EMBL/GenBank/DDBJ whole genome shotgun (WGS) entry which is preliminary data.</text>
</comment>
<accession>A0AAD1UCM4</accession>